<proteinExistence type="predicted"/>
<dbReference type="InterPro" id="IPR038444">
    <property type="entry name" value="DUF465_sf"/>
</dbReference>
<gene>
    <name evidence="1" type="ORF">LX70_01007</name>
</gene>
<organism evidence="1 2">
    <name type="scientific">Albidovulum denitrificans</name>
    <dbReference type="NCBI Taxonomy" id="404881"/>
    <lineage>
        <taxon>Bacteria</taxon>
        <taxon>Pseudomonadati</taxon>
        <taxon>Pseudomonadota</taxon>
        <taxon>Alphaproteobacteria</taxon>
        <taxon>Rhodobacterales</taxon>
        <taxon>Paracoccaceae</taxon>
        <taxon>Albidovulum</taxon>
    </lineage>
</organism>
<dbReference type="AlphaFoldDB" id="A0A2S8SEG0"/>
<protein>
    <recommendedName>
        <fullName evidence="3">DUF465 domain-containing protein</fullName>
    </recommendedName>
</protein>
<dbReference type="Gene3D" id="6.10.280.50">
    <property type="match status" value="1"/>
</dbReference>
<name>A0A2S8SEG0_9RHOB</name>
<dbReference type="RefSeq" id="WP_105513376.1">
    <property type="nucleotide sequence ID" value="NZ_PVEP01000001.1"/>
</dbReference>
<dbReference type="OrthoDB" id="1263265at2"/>
<evidence type="ECO:0000313" key="2">
    <source>
        <dbReference type="Proteomes" id="UP000238338"/>
    </source>
</evidence>
<comment type="caution">
    <text evidence="1">The sequence shown here is derived from an EMBL/GenBank/DDBJ whole genome shotgun (WGS) entry which is preliminary data.</text>
</comment>
<evidence type="ECO:0008006" key="3">
    <source>
        <dbReference type="Google" id="ProtNLM"/>
    </source>
</evidence>
<dbReference type="Proteomes" id="UP000238338">
    <property type="component" value="Unassembled WGS sequence"/>
</dbReference>
<dbReference type="InterPro" id="IPR007420">
    <property type="entry name" value="DUF465"/>
</dbReference>
<accession>A0A2S8SEG0</accession>
<keyword evidence="2" id="KW-1185">Reference proteome</keyword>
<dbReference type="Pfam" id="PF04325">
    <property type="entry name" value="DUF465"/>
    <property type="match status" value="1"/>
</dbReference>
<reference evidence="1 2" key="1">
    <citation type="submission" date="2018-02" db="EMBL/GenBank/DDBJ databases">
        <title>Genomic Encyclopedia of Archaeal and Bacterial Type Strains, Phase II (KMG-II): from individual species to whole genera.</title>
        <authorList>
            <person name="Goeker M."/>
        </authorList>
    </citation>
    <scope>NUCLEOTIDE SEQUENCE [LARGE SCALE GENOMIC DNA]</scope>
    <source>
        <strain evidence="1 2">DSM 18921</strain>
    </source>
</reference>
<dbReference type="EMBL" id="PVEP01000001">
    <property type="protein sequence ID" value="PQV59183.1"/>
    <property type="molecule type" value="Genomic_DNA"/>
</dbReference>
<sequence length="80" mass="9190">MSQHTPHELHEEFPADADRIHALKTSDAHFSRLADEYHEINRQVHRAEAGIEPMESLAETELRKKRAHLKDEIARILSAG</sequence>
<evidence type="ECO:0000313" key="1">
    <source>
        <dbReference type="EMBL" id="PQV59183.1"/>
    </source>
</evidence>